<feature type="chain" id="PRO_5014840003" evidence="1">
    <location>
        <begin position="38"/>
        <end position="430"/>
    </location>
</feature>
<evidence type="ECO:0000313" key="2">
    <source>
        <dbReference type="EMBL" id="PKV80296.1"/>
    </source>
</evidence>
<dbReference type="InterPro" id="IPR005152">
    <property type="entry name" value="Lipase_secreted"/>
</dbReference>
<comment type="caution">
    <text evidence="2">The sequence shown here is derived from an EMBL/GenBank/DDBJ whole genome shotgun (WGS) entry which is preliminary data.</text>
</comment>
<dbReference type="GO" id="GO:0016042">
    <property type="term" value="P:lipid catabolic process"/>
    <property type="evidence" value="ECO:0007669"/>
    <property type="project" value="InterPro"/>
</dbReference>
<dbReference type="OrthoDB" id="4365648at2"/>
<gene>
    <name evidence="2" type="ORF">ATK86_4719</name>
</gene>
<dbReference type="AlphaFoldDB" id="A0A2N3VFC6"/>
<name>A0A2N3VFC6_9NOCA</name>
<evidence type="ECO:0000313" key="3">
    <source>
        <dbReference type="Proteomes" id="UP000233766"/>
    </source>
</evidence>
<keyword evidence="3" id="KW-1185">Reference proteome</keyword>
<organism evidence="2 3">
    <name type="scientific">Nocardia fluminea</name>
    <dbReference type="NCBI Taxonomy" id="134984"/>
    <lineage>
        <taxon>Bacteria</taxon>
        <taxon>Bacillati</taxon>
        <taxon>Actinomycetota</taxon>
        <taxon>Actinomycetes</taxon>
        <taxon>Mycobacteriales</taxon>
        <taxon>Nocardiaceae</taxon>
        <taxon>Nocardia</taxon>
    </lineage>
</organism>
<evidence type="ECO:0000256" key="1">
    <source>
        <dbReference type="SAM" id="SignalP"/>
    </source>
</evidence>
<dbReference type="Pfam" id="PF03583">
    <property type="entry name" value="LIP"/>
    <property type="match status" value="1"/>
</dbReference>
<proteinExistence type="predicted"/>
<dbReference type="EMBL" id="PJMW01000002">
    <property type="protein sequence ID" value="PKV80296.1"/>
    <property type="molecule type" value="Genomic_DNA"/>
</dbReference>
<feature type="signal peptide" evidence="1">
    <location>
        <begin position="1"/>
        <end position="37"/>
    </location>
</feature>
<dbReference type="PANTHER" id="PTHR34853">
    <property type="match status" value="1"/>
</dbReference>
<sequence>MQRSTATCRSPRLRRLGVRALPLLAMTALVTAGPAGAQDFELPPLPNEAQVYPAVVPIPTPQHDPWYADPADLGGYANGDVIRSRVVQTHVLGIPAPVHSTQLLLRSSDVHDNPIATATTVLMPGIPWLGPGARPLISYQEAIDSLGQQCNPSYTLRAGIQKEVAIMSQFLAAGAAVVVTDFDGKENTIMSPSEGRMVLDGIRAAQRGGLGLEAAPVGLWGYSGGGNASASAAEQRRNYAPELNIKGSAQGGIPGDKVAIAPFAISGQQPQANFTGWLAVLGLAREYPEFADQLWQYLTPAGRRVADDLRERCLYTSVATTLLRPMAEYLTDPEAALAAARPALAAASFGAPENTPDMPPLMWHSTTDQLLPAELAIDEIAAGYCARGVDVRMIRVPFSEHISAEIVPELGTVAWLLAVAAGADPGPRVC</sequence>
<dbReference type="RefSeq" id="WP_101466259.1">
    <property type="nucleotide sequence ID" value="NZ_PJMW01000002.1"/>
</dbReference>
<dbReference type="PIRSF" id="PIRSF029171">
    <property type="entry name" value="Esterase_LipA"/>
    <property type="match status" value="1"/>
</dbReference>
<keyword evidence="1" id="KW-0732">Signal</keyword>
<dbReference type="InterPro" id="IPR029058">
    <property type="entry name" value="AB_hydrolase_fold"/>
</dbReference>
<dbReference type="Gene3D" id="3.40.50.1820">
    <property type="entry name" value="alpha/beta hydrolase"/>
    <property type="match status" value="1"/>
</dbReference>
<protein>
    <submittedName>
        <fullName evidence="2">Secretory lipase</fullName>
    </submittedName>
</protein>
<dbReference type="Proteomes" id="UP000233766">
    <property type="component" value="Unassembled WGS sequence"/>
</dbReference>
<dbReference type="PANTHER" id="PTHR34853:SF1">
    <property type="entry name" value="LIPASE 5"/>
    <property type="match status" value="1"/>
</dbReference>
<dbReference type="GO" id="GO:0004806">
    <property type="term" value="F:triacylglycerol lipase activity"/>
    <property type="evidence" value="ECO:0007669"/>
    <property type="project" value="InterPro"/>
</dbReference>
<dbReference type="Gene3D" id="1.10.260.130">
    <property type="match status" value="1"/>
</dbReference>
<accession>A0A2N3VFC6</accession>
<dbReference type="SUPFAM" id="SSF53474">
    <property type="entry name" value="alpha/beta-Hydrolases"/>
    <property type="match status" value="1"/>
</dbReference>
<reference evidence="2 3" key="1">
    <citation type="submission" date="2017-12" db="EMBL/GenBank/DDBJ databases">
        <title>Sequencing the genomes of 1000 Actinobacteria strains.</title>
        <authorList>
            <person name="Klenk H.-P."/>
        </authorList>
    </citation>
    <scope>NUCLEOTIDE SEQUENCE [LARGE SCALE GENOMIC DNA]</scope>
    <source>
        <strain evidence="2 3">DSM 44489</strain>
    </source>
</reference>